<dbReference type="InterPro" id="IPR036397">
    <property type="entry name" value="RNaseH_sf"/>
</dbReference>
<dbReference type="PROSITE" id="PS50879">
    <property type="entry name" value="RNASE_H_1"/>
    <property type="match status" value="1"/>
</dbReference>
<dbReference type="InterPro" id="IPR043502">
    <property type="entry name" value="DNA/RNA_pol_sf"/>
</dbReference>
<protein>
    <submittedName>
        <fullName evidence="3">Uncharacterized protein</fullName>
    </submittedName>
</protein>
<dbReference type="PANTHER" id="PTHR33481">
    <property type="entry name" value="REVERSE TRANSCRIPTASE"/>
    <property type="match status" value="1"/>
</dbReference>
<comment type="caution">
    <text evidence="3">The sequence shown here is derived from an EMBL/GenBank/DDBJ whole genome shotgun (WGS) entry which is preliminary data.</text>
</comment>
<organism evidence="3 4">
    <name type="scientific">Meganyctiphanes norvegica</name>
    <name type="common">Northern krill</name>
    <name type="synonym">Thysanopoda norvegica</name>
    <dbReference type="NCBI Taxonomy" id="48144"/>
    <lineage>
        <taxon>Eukaryota</taxon>
        <taxon>Metazoa</taxon>
        <taxon>Ecdysozoa</taxon>
        <taxon>Arthropoda</taxon>
        <taxon>Crustacea</taxon>
        <taxon>Multicrustacea</taxon>
        <taxon>Malacostraca</taxon>
        <taxon>Eumalacostraca</taxon>
        <taxon>Eucarida</taxon>
        <taxon>Euphausiacea</taxon>
        <taxon>Euphausiidae</taxon>
        <taxon>Meganyctiphanes</taxon>
    </lineage>
</organism>
<dbReference type="GO" id="GO:0042575">
    <property type="term" value="C:DNA polymerase complex"/>
    <property type="evidence" value="ECO:0007669"/>
    <property type="project" value="UniProtKB-ARBA"/>
</dbReference>
<dbReference type="Gene3D" id="3.30.420.10">
    <property type="entry name" value="Ribonuclease H-like superfamily/Ribonuclease H"/>
    <property type="match status" value="1"/>
</dbReference>
<keyword evidence="4" id="KW-1185">Reference proteome</keyword>
<dbReference type="InterPro" id="IPR012337">
    <property type="entry name" value="RNaseH-like_sf"/>
</dbReference>
<dbReference type="GO" id="GO:0071897">
    <property type="term" value="P:DNA biosynthetic process"/>
    <property type="evidence" value="ECO:0007669"/>
    <property type="project" value="UniProtKB-ARBA"/>
</dbReference>
<reference evidence="3 4" key="1">
    <citation type="submission" date="2024-05" db="EMBL/GenBank/DDBJ databases">
        <authorList>
            <person name="Wallberg A."/>
        </authorList>
    </citation>
    <scope>NUCLEOTIDE SEQUENCE [LARGE SCALE GENOMIC DNA]</scope>
</reference>
<dbReference type="Proteomes" id="UP001497623">
    <property type="component" value="Unassembled WGS sequence"/>
</dbReference>
<dbReference type="GO" id="GO:0004523">
    <property type="term" value="F:RNA-DNA hybrid ribonuclease activity"/>
    <property type="evidence" value="ECO:0007669"/>
    <property type="project" value="InterPro"/>
</dbReference>
<dbReference type="EMBL" id="CAXKWB010034841">
    <property type="protein sequence ID" value="CAL4145460.1"/>
    <property type="molecule type" value="Genomic_DNA"/>
</dbReference>
<dbReference type="PROSITE" id="PS50878">
    <property type="entry name" value="RT_POL"/>
    <property type="match status" value="1"/>
</dbReference>
<feature type="domain" description="Reverse transcriptase" evidence="1">
    <location>
        <begin position="1"/>
        <end position="154"/>
    </location>
</feature>
<gene>
    <name evidence="3" type="ORF">MNOR_LOCUS29694</name>
</gene>
<feature type="non-terminal residue" evidence="3">
    <location>
        <position position="1"/>
    </location>
</feature>
<evidence type="ECO:0000313" key="4">
    <source>
        <dbReference type="Proteomes" id="UP001497623"/>
    </source>
</evidence>
<proteinExistence type="predicted"/>
<dbReference type="Pfam" id="PF00078">
    <property type="entry name" value="RVT_1"/>
    <property type="match status" value="1"/>
</dbReference>
<dbReference type="SUPFAM" id="SSF53098">
    <property type="entry name" value="Ribonuclease H-like"/>
    <property type="match status" value="1"/>
</dbReference>
<name>A0AAV2RUU7_MEGNR</name>
<accession>A0AAV2RUU7</accession>
<evidence type="ECO:0000313" key="3">
    <source>
        <dbReference type="EMBL" id="CAL4145460.1"/>
    </source>
</evidence>
<dbReference type="CDD" id="cd09276">
    <property type="entry name" value="Rnase_HI_RT_non_LTR"/>
    <property type="match status" value="1"/>
</dbReference>
<evidence type="ECO:0000259" key="1">
    <source>
        <dbReference type="PROSITE" id="PS50878"/>
    </source>
</evidence>
<dbReference type="AlphaFoldDB" id="A0AAV2RUU7"/>
<dbReference type="GO" id="GO:0003676">
    <property type="term" value="F:nucleic acid binding"/>
    <property type="evidence" value="ECO:0007669"/>
    <property type="project" value="InterPro"/>
</dbReference>
<dbReference type="SUPFAM" id="SSF56672">
    <property type="entry name" value="DNA/RNA polymerases"/>
    <property type="match status" value="1"/>
</dbReference>
<dbReference type="PANTHER" id="PTHR33481:SF1">
    <property type="entry name" value="ENDONUCLEASE_EXONUCLEASE_PHOSPHATASE DOMAIN-CONTAINING PROTEIN-RELATED"/>
    <property type="match status" value="1"/>
</dbReference>
<dbReference type="InterPro" id="IPR002156">
    <property type="entry name" value="RNaseH_domain"/>
</dbReference>
<dbReference type="InterPro" id="IPR000477">
    <property type="entry name" value="RT_dom"/>
</dbReference>
<feature type="domain" description="RNase H type-1" evidence="2">
    <location>
        <begin position="369"/>
        <end position="502"/>
    </location>
</feature>
<sequence length="558" mass="64091">IQLLKTLAELGIKGRMLSWIISFLSNRKIQVILEDQLSSIYAINTGVPQGSILSPILFIILLCTLPELIPVISKEFADDIVFSITADTLEDAELKMQDAIERLLEWCNKIKLTLQPTKTKVMCFTKKADKTPRLTLEGSEIEVVQTFKYLGMTLDAPTLTWGAHINMLKSECMARINIMRALAGTTWGANRECQLKIYNAMIKSKIAYGSQVLISASQSNLDKLEVVQNMALRIATGAWNNTQISTLQCEANMPPLDLYLQAQSIKYYYKLKNKQESHPVKEQIFNDRTIINKIWTRNIFKKPFVLKAEEIIHNWNLPMNQQIEIKSHIVPPWFHLEKYVHIEMDIPCNKSMGVDHKRQIALNMLRTKYNNFRKIFTDGSKTEDGATGAGFYIEDRERRECWQLEPQNSIAGAEMSAIQQATNWIQNQPHPDNIVILTDSQTSLHLIKQRKLKAYRNNTSKIQNNLIDLTSKGWNLHFQWIPSHIGIEGNDIADEAANLGRTEDILDTPLEDKDVNKLVDRIMHERWQLRWEIERHRSIFGLIKQKLKIGTGQEVKTG</sequence>
<dbReference type="Pfam" id="PF00075">
    <property type="entry name" value="RNase_H"/>
    <property type="match status" value="1"/>
</dbReference>
<evidence type="ECO:0000259" key="2">
    <source>
        <dbReference type="PROSITE" id="PS50879"/>
    </source>
</evidence>